<dbReference type="InterPro" id="IPR020806">
    <property type="entry name" value="PKS_PP-bd"/>
</dbReference>
<reference evidence="5" key="1">
    <citation type="submission" date="2024-05" db="EMBL/GenBank/DDBJ databases">
        <title>30 novel species of actinomycetes from the DSMZ collection.</title>
        <authorList>
            <person name="Nouioui I."/>
        </authorList>
    </citation>
    <scope>NUCLEOTIDE SEQUENCE</scope>
    <source>
        <strain evidence="5">DSM 41529</strain>
    </source>
</reference>
<comment type="caution">
    <text evidence="5">The sequence shown here is derived from an EMBL/GenBank/DDBJ whole genome shotgun (WGS) entry which is preliminary data.</text>
</comment>
<dbReference type="InterPro" id="IPR023213">
    <property type="entry name" value="CAT-like_dom_sf"/>
</dbReference>
<dbReference type="PROSITE" id="PS00455">
    <property type="entry name" value="AMP_BINDING"/>
    <property type="match status" value="1"/>
</dbReference>
<dbReference type="Pfam" id="PF00501">
    <property type="entry name" value="AMP-binding"/>
    <property type="match status" value="1"/>
</dbReference>
<dbReference type="PANTHER" id="PTHR45527">
    <property type="entry name" value="NONRIBOSOMAL PEPTIDE SYNTHETASE"/>
    <property type="match status" value="1"/>
</dbReference>
<dbReference type="Pfam" id="PF13193">
    <property type="entry name" value="AMP-binding_C"/>
    <property type="match status" value="1"/>
</dbReference>
<evidence type="ECO:0000313" key="6">
    <source>
        <dbReference type="Proteomes" id="UP001180754"/>
    </source>
</evidence>
<comment type="cofactor">
    <cofactor evidence="1">
        <name>pantetheine 4'-phosphate</name>
        <dbReference type="ChEBI" id="CHEBI:47942"/>
    </cofactor>
</comment>
<name>A0ABU2X7V2_9ACTN</name>
<dbReference type="Gene3D" id="3.30.559.10">
    <property type="entry name" value="Chloramphenicol acetyltransferase-like domain"/>
    <property type="match status" value="2"/>
</dbReference>
<accession>A0ABU2X7V2</accession>
<dbReference type="Pfam" id="PF00550">
    <property type="entry name" value="PP-binding"/>
    <property type="match status" value="1"/>
</dbReference>
<dbReference type="CDD" id="cd05930">
    <property type="entry name" value="A_NRPS"/>
    <property type="match status" value="1"/>
</dbReference>
<dbReference type="Gene3D" id="3.30.559.30">
    <property type="entry name" value="Nonribosomal peptide synthetase, condensation domain"/>
    <property type="match status" value="2"/>
</dbReference>
<dbReference type="InterPro" id="IPR045851">
    <property type="entry name" value="AMP-bd_C_sf"/>
</dbReference>
<dbReference type="InterPro" id="IPR000873">
    <property type="entry name" value="AMP-dep_synth/lig_dom"/>
</dbReference>
<dbReference type="Pfam" id="PF00668">
    <property type="entry name" value="Condensation"/>
    <property type="match status" value="2"/>
</dbReference>
<evidence type="ECO:0000313" key="5">
    <source>
        <dbReference type="EMBL" id="MDT0541514.1"/>
    </source>
</evidence>
<keyword evidence="2" id="KW-0596">Phosphopantetheine</keyword>
<dbReference type="InterPro" id="IPR010071">
    <property type="entry name" value="AA_adenyl_dom"/>
</dbReference>
<dbReference type="Proteomes" id="UP001180754">
    <property type="component" value="Unassembled WGS sequence"/>
</dbReference>
<dbReference type="NCBIfam" id="TIGR01733">
    <property type="entry name" value="AA-adenyl-dom"/>
    <property type="match status" value="1"/>
</dbReference>
<dbReference type="PROSITE" id="PS00012">
    <property type="entry name" value="PHOSPHOPANTETHEINE"/>
    <property type="match status" value="1"/>
</dbReference>
<keyword evidence="6" id="KW-1185">Reference proteome</keyword>
<evidence type="ECO:0000256" key="3">
    <source>
        <dbReference type="ARBA" id="ARBA00022553"/>
    </source>
</evidence>
<dbReference type="SUPFAM" id="SSF56801">
    <property type="entry name" value="Acetyl-CoA synthetase-like"/>
    <property type="match status" value="1"/>
</dbReference>
<dbReference type="InterPro" id="IPR009081">
    <property type="entry name" value="PP-bd_ACP"/>
</dbReference>
<evidence type="ECO:0000256" key="2">
    <source>
        <dbReference type="ARBA" id="ARBA00022450"/>
    </source>
</evidence>
<dbReference type="Gene3D" id="2.30.38.10">
    <property type="entry name" value="Luciferase, Domain 3"/>
    <property type="match status" value="1"/>
</dbReference>
<dbReference type="PANTHER" id="PTHR45527:SF1">
    <property type="entry name" value="FATTY ACID SYNTHASE"/>
    <property type="match status" value="1"/>
</dbReference>
<dbReference type="InterPro" id="IPR020845">
    <property type="entry name" value="AMP-binding_CS"/>
</dbReference>
<dbReference type="Gene3D" id="3.40.50.980">
    <property type="match status" value="2"/>
</dbReference>
<gene>
    <name evidence="5" type="ORF">RND15_02125</name>
</gene>
<dbReference type="PROSITE" id="PS50075">
    <property type="entry name" value="CARRIER"/>
    <property type="match status" value="1"/>
</dbReference>
<evidence type="ECO:0000256" key="1">
    <source>
        <dbReference type="ARBA" id="ARBA00001957"/>
    </source>
</evidence>
<dbReference type="EMBL" id="JAVRFD010000001">
    <property type="protein sequence ID" value="MDT0541514.1"/>
    <property type="molecule type" value="Genomic_DNA"/>
</dbReference>
<organism evidence="5 6">
    <name type="scientific">Streptomyces lonegramiae</name>
    <dbReference type="NCBI Taxonomy" id="3075524"/>
    <lineage>
        <taxon>Bacteria</taxon>
        <taxon>Bacillati</taxon>
        <taxon>Actinomycetota</taxon>
        <taxon>Actinomycetes</taxon>
        <taxon>Kitasatosporales</taxon>
        <taxon>Streptomycetaceae</taxon>
        <taxon>Streptomyces</taxon>
    </lineage>
</organism>
<dbReference type="InterPro" id="IPR036736">
    <property type="entry name" value="ACP-like_sf"/>
</dbReference>
<dbReference type="InterPro" id="IPR025110">
    <property type="entry name" value="AMP-bd_C"/>
</dbReference>
<dbReference type="InterPro" id="IPR001242">
    <property type="entry name" value="Condensation_dom"/>
</dbReference>
<dbReference type="SMART" id="SM00823">
    <property type="entry name" value="PKS_PP"/>
    <property type="match status" value="1"/>
</dbReference>
<dbReference type="RefSeq" id="WP_311721784.1">
    <property type="nucleotide sequence ID" value="NZ_JAVRFD010000001.1"/>
</dbReference>
<protein>
    <submittedName>
        <fullName evidence="5">Amino acid adenylation domain-containing protein</fullName>
    </submittedName>
</protein>
<evidence type="ECO:0000259" key="4">
    <source>
        <dbReference type="PROSITE" id="PS50075"/>
    </source>
</evidence>
<dbReference type="SUPFAM" id="SSF52777">
    <property type="entry name" value="CoA-dependent acyltransferases"/>
    <property type="match status" value="4"/>
</dbReference>
<proteinExistence type="predicted"/>
<feature type="domain" description="Carrier" evidence="4">
    <location>
        <begin position="982"/>
        <end position="1056"/>
    </location>
</feature>
<dbReference type="Gene3D" id="1.10.1200.10">
    <property type="entry name" value="ACP-like"/>
    <property type="match status" value="1"/>
</dbReference>
<dbReference type="InterPro" id="IPR006162">
    <property type="entry name" value="Ppantetheine_attach_site"/>
</dbReference>
<dbReference type="SUPFAM" id="SSF47336">
    <property type="entry name" value="ACP-like"/>
    <property type="match status" value="1"/>
</dbReference>
<dbReference type="Gene3D" id="3.30.300.30">
    <property type="match status" value="1"/>
</dbReference>
<keyword evidence="3" id="KW-0597">Phosphoprotein</keyword>
<sequence length="1533" mass="164453">MTAAQPHPTADTRTVFPLMAGQAEIWYDEQFSGGTPAYNSGVCVDIRGPVDPAVLEASVRQLVHEAECTRIQFVERDGLPQQTVRPLPALPMTWHDLSGEPDTEAAARRWMDTDLVRPFAITDFPLMRLAALRLGPERTQLYLCIHHAISDGYSHIVYWRRFAEIYATRAVGGDPGQGALPPLRLLIEEEESYLGSRFEERDRTFWRARFPRPTAATTLSTRSPVHSLPRAFLRRTRVLDERVSGAVRGAATGAGVTTGALMMAATALYTNRMTGAEDVTLTVAASARTSAAALKIPGMTANFLPMEVHVDRAESRPELLRRTSAELGGLLRRQRYRVGAIRRDLGLQADDRWPTGPFVNMLPLLTGLDLGPCTATVENLTTGLVSDLMVTTVDNPGESLRLSINGNPDLYHPDEVADHLDRFAGFLGRFAGSAEQAPVGEVPLLDAIEVGHYDRMSAGPVRDEPYLSVPAAIRAVAARQPDAVALVDGPGDAPREVTYGQLVARANALARRLPDTGLVGVVAGPGAAFVVGVLGTWGAGAAYVPLDVRAPVARTAGLVADNAIGCLLVDAEHLELATEIAAVTHADIVLLDDTEDTDLAELPDDPDELAYVIFTSGSTGTPKGAMVHHGGMVNHLRAKIEDLGLTPADTVLENAPLTFDISVWQLLAGLLVGGRVRIVSRVVAADPNLLFPLVVDEGVTVVEVVPSLLRAALDSWDALDGGPRLSTLRRLLVTGEAMPADLCRRWFRRESKIPVLNAYGPTECSDDVTHAVLTAEDGTSGMARRRVPIGRAVRNTSLYVLGDDLRAVPRGAIGELYVGGSGVGRGYLGDRAKTATAFLPDPFAGAGSRMYRTGDRVVWRSDGQLEFVERRDHQVKLRGNRIELAEVEAAMQALPQVRDAAAAVFGELGRQRLVGYVVPTGGAEADPALLRERLGAVLPEYMVPSVLVTLDALPLTGHGKVDRRALPEPEADEVARAGVARDPETPEEQLLCRLFADALGLPAIGPDDNFFALGGDSIISIQVSSRIGREGLLVTPQQIFQLKTPAAIAAAAVPAGQSAVPRAEDGVGEVEPPPVTAQLRADLALLAADGLPTAVRRYGQYVVVEVPSEVDVDRLGFALQAVLDHHDALRMQVSVPVAGQWVMETLPPGAVKASDVLTEAALAPIPELAAAAQARMDPERGIVTQVVLVRGADGAPDRLLWLVNHLCVDGVSWRVLVPDLREAWESAVADRDIALTAVGTSYRQWCRALGRNARSSARLAEFPAWLEQVRDPGPPMADRPLDPLRDTYATGHSLRLVLPPEVTRPLLSVTPAALGVEVNDVLLTALGIAVADWRRRRGEPAGQVLVELEGHGREPIDGEDLARTVGWFTSIFPVRLDVSADGAVPDWDDLWAGGESLGRLAARTYSAPDRGLGYGLLRYLNAQTESALGRFAPPELGLNYLGRFTAGTGTGAWRLDGGDAVIATATSADMPLRHVLAVTPVTEDRPTGPHLVADWLWAGELFGDAEAGDIAHTWFRALRALVVHCGLNGRERS</sequence>